<keyword evidence="3" id="KW-0732">Signal</keyword>
<dbReference type="Pfam" id="PF01389">
    <property type="entry name" value="OmpA_membrane"/>
    <property type="match status" value="1"/>
</dbReference>
<dbReference type="InterPro" id="IPR000498">
    <property type="entry name" value="OmpA-like_TM_dom"/>
</dbReference>
<keyword evidence="2" id="KW-0406">Ion transport</keyword>
<keyword evidence="2" id="KW-0812">Transmembrane</keyword>
<reference evidence="5" key="2">
    <citation type="submission" date="2023-01" db="EMBL/GenBank/DDBJ databases">
        <title>Draft genome sequence of Litoribrevibacter albus strain NBRC 110071.</title>
        <authorList>
            <person name="Sun Q."/>
            <person name="Mori K."/>
        </authorList>
    </citation>
    <scope>NUCLEOTIDE SEQUENCE</scope>
    <source>
        <strain evidence="5">NBRC 110071</strain>
    </source>
</reference>
<dbReference type="AlphaFoldDB" id="A0AA37W9W4"/>
<evidence type="ECO:0000313" key="6">
    <source>
        <dbReference type="Proteomes" id="UP001161389"/>
    </source>
</evidence>
<feature type="signal peptide" evidence="3">
    <location>
        <begin position="1"/>
        <end position="24"/>
    </location>
</feature>
<feature type="chain" id="PRO_5041350940" description="Outer membrane protein OmpA-like transmembrane domain-containing protein" evidence="3">
    <location>
        <begin position="25"/>
        <end position="217"/>
    </location>
</feature>
<evidence type="ECO:0000256" key="1">
    <source>
        <dbReference type="ARBA" id="ARBA00005710"/>
    </source>
</evidence>
<sequence>MITTRTLACLSIVSLLPFTSLVHAEMGPYVGIGAGFTQFDDDGFIDDLGAEDGWDDSGTAYRFIAGYKFSDNFSAEWSYQDYNYNEYGVDALSNVEMQAWHLSVLAAYPIEESPLGKLDIFGKLGFGEADYRYKGVYTNDTGSSQQTFSVGEEQTSESFILGAGAQFYLNPDFRLRTELDMTTFNLDTSFGNGSVTYVTRDYSFRAMTASASIVYAF</sequence>
<protein>
    <recommendedName>
        <fullName evidence="4">Outer membrane protein OmpA-like transmembrane domain-containing protein</fullName>
    </recommendedName>
</protein>
<accession>A0AA37W9W4</accession>
<dbReference type="RefSeq" id="WP_284383249.1">
    <property type="nucleotide sequence ID" value="NZ_BSNM01000016.1"/>
</dbReference>
<keyword evidence="2" id="KW-0626">Porin</keyword>
<evidence type="ECO:0000259" key="4">
    <source>
        <dbReference type="Pfam" id="PF01389"/>
    </source>
</evidence>
<name>A0AA37W9W4_9GAMM</name>
<proteinExistence type="inferred from homology"/>
<dbReference type="EMBL" id="BSNM01000016">
    <property type="protein sequence ID" value="GLQ33041.1"/>
    <property type="molecule type" value="Genomic_DNA"/>
</dbReference>
<dbReference type="SUPFAM" id="SSF56925">
    <property type="entry name" value="OMPA-like"/>
    <property type="match status" value="1"/>
</dbReference>
<reference evidence="5" key="1">
    <citation type="journal article" date="2014" name="Int. J. Syst. Evol. Microbiol.">
        <title>Complete genome sequence of Corynebacterium casei LMG S-19264T (=DSM 44701T), isolated from a smear-ripened cheese.</title>
        <authorList>
            <consortium name="US DOE Joint Genome Institute (JGI-PGF)"/>
            <person name="Walter F."/>
            <person name="Albersmeier A."/>
            <person name="Kalinowski J."/>
            <person name="Ruckert C."/>
        </authorList>
    </citation>
    <scope>NUCLEOTIDE SEQUENCE</scope>
    <source>
        <strain evidence="5">NBRC 110071</strain>
    </source>
</reference>
<evidence type="ECO:0000256" key="3">
    <source>
        <dbReference type="SAM" id="SignalP"/>
    </source>
</evidence>
<comment type="caution">
    <text evidence="5">The sequence shown here is derived from an EMBL/GenBank/DDBJ whole genome shotgun (WGS) entry which is preliminary data.</text>
</comment>
<comment type="similarity">
    <text evidence="1">Belongs to the outer membrane OOP (TC 1.B.6) superfamily. OmpA family.</text>
</comment>
<feature type="domain" description="Outer membrane protein OmpA-like transmembrane" evidence="4">
    <location>
        <begin position="29"/>
        <end position="217"/>
    </location>
</feature>
<gene>
    <name evidence="5" type="ORF">GCM10007876_35200</name>
</gene>
<dbReference type="Proteomes" id="UP001161389">
    <property type="component" value="Unassembled WGS sequence"/>
</dbReference>
<dbReference type="Gene3D" id="2.40.160.20">
    <property type="match status" value="1"/>
</dbReference>
<keyword evidence="2" id="KW-0813">Transport</keyword>
<organism evidence="5 6">
    <name type="scientific">Litoribrevibacter albus</name>
    <dbReference type="NCBI Taxonomy" id="1473156"/>
    <lineage>
        <taxon>Bacteria</taxon>
        <taxon>Pseudomonadati</taxon>
        <taxon>Pseudomonadota</taxon>
        <taxon>Gammaproteobacteria</taxon>
        <taxon>Oceanospirillales</taxon>
        <taxon>Oceanospirillaceae</taxon>
        <taxon>Litoribrevibacter</taxon>
    </lineage>
</organism>
<evidence type="ECO:0000256" key="2">
    <source>
        <dbReference type="ARBA" id="ARBA00023114"/>
    </source>
</evidence>
<evidence type="ECO:0000313" key="5">
    <source>
        <dbReference type="EMBL" id="GLQ33041.1"/>
    </source>
</evidence>
<dbReference type="InterPro" id="IPR011250">
    <property type="entry name" value="OMP/PagP_B-barrel"/>
</dbReference>
<keyword evidence="6" id="KW-1185">Reference proteome</keyword>